<dbReference type="RefSeq" id="XP_024892066.1">
    <property type="nucleotide sequence ID" value="XM_025036298.1"/>
</dbReference>
<evidence type="ECO:0000313" key="3">
    <source>
        <dbReference type="Proteomes" id="UP000504618"/>
    </source>
</evidence>
<proteinExistence type="predicted"/>
<accession>A0A6J1RGX4</accession>
<evidence type="ECO:0000313" key="5">
    <source>
        <dbReference type="RefSeq" id="XP_024892066.1"/>
    </source>
</evidence>
<feature type="compositionally biased region" description="Acidic residues" evidence="1">
    <location>
        <begin position="25"/>
        <end position="36"/>
    </location>
</feature>
<dbReference type="RefSeq" id="XP_024892065.1">
    <property type="nucleotide sequence ID" value="XM_025036297.1"/>
</dbReference>
<feature type="region of interest" description="Disordered" evidence="1">
    <location>
        <begin position="25"/>
        <end position="53"/>
    </location>
</feature>
<gene>
    <name evidence="4 5 6" type="primary">LOC112467613</name>
</gene>
<name>A0A6J1RGX4_9HYME</name>
<dbReference type="RefSeq" id="XP_024892067.1">
    <property type="nucleotide sequence ID" value="XM_025036299.1"/>
</dbReference>
<dbReference type="OrthoDB" id="7701713at2759"/>
<feature type="chain" id="PRO_5044639388" evidence="2">
    <location>
        <begin position="21"/>
        <end position="123"/>
    </location>
</feature>
<keyword evidence="2" id="KW-0732">Signal</keyword>
<dbReference type="GeneID" id="112467613"/>
<evidence type="ECO:0000256" key="1">
    <source>
        <dbReference type="SAM" id="MobiDB-lite"/>
    </source>
</evidence>
<dbReference type="Proteomes" id="UP000504618">
    <property type="component" value="Unplaced"/>
</dbReference>
<organism evidence="3 4">
    <name type="scientific">Temnothorax curvispinosus</name>
    <dbReference type="NCBI Taxonomy" id="300111"/>
    <lineage>
        <taxon>Eukaryota</taxon>
        <taxon>Metazoa</taxon>
        <taxon>Ecdysozoa</taxon>
        <taxon>Arthropoda</taxon>
        <taxon>Hexapoda</taxon>
        <taxon>Insecta</taxon>
        <taxon>Pterygota</taxon>
        <taxon>Neoptera</taxon>
        <taxon>Endopterygota</taxon>
        <taxon>Hymenoptera</taxon>
        <taxon>Apocrita</taxon>
        <taxon>Aculeata</taxon>
        <taxon>Formicoidea</taxon>
        <taxon>Formicidae</taxon>
        <taxon>Myrmicinae</taxon>
        <taxon>Temnothorax</taxon>
    </lineage>
</organism>
<sequence>MIQWNLCEILACLLKTTVSSIEDPMDNFGDNDENAENIEPNHGPRNKKRRGDPEACTNAIERIASAICDNNDVPIDLPPPPVIDEVDSFLSMLGCQLRELVLRKRREIMKIILDVTYDALTEQ</sequence>
<evidence type="ECO:0000313" key="6">
    <source>
        <dbReference type="RefSeq" id="XP_024892067.1"/>
    </source>
</evidence>
<dbReference type="AlphaFoldDB" id="A0A6J1RGX4"/>
<evidence type="ECO:0000313" key="4">
    <source>
        <dbReference type="RefSeq" id="XP_024892065.1"/>
    </source>
</evidence>
<feature type="signal peptide" evidence="2">
    <location>
        <begin position="1"/>
        <end position="20"/>
    </location>
</feature>
<evidence type="ECO:0000256" key="2">
    <source>
        <dbReference type="SAM" id="SignalP"/>
    </source>
</evidence>
<keyword evidence="3" id="KW-1185">Reference proteome</keyword>
<reference evidence="4 5" key="1">
    <citation type="submission" date="2025-04" db="UniProtKB">
        <authorList>
            <consortium name="RefSeq"/>
        </authorList>
    </citation>
    <scope>IDENTIFICATION</scope>
    <source>
        <tissue evidence="4 5">Whole body</tissue>
    </source>
</reference>
<protein>
    <submittedName>
        <fullName evidence="4 5">Uncharacterized protein LOC112467613</fullName>
    </submittedName>
</protein>